<proteinExistence type="predicted"/>
<dbReference type="EMBL" id="JBHMCA010000056">
    <property type="protein sequence ID" value="MFB9448216.1"/>
    <property type="molecule type" value="Genomic_DNA"/>
</dbReference>
<evidence type="ECO:0000313" key="2">
    <source>
        <dbReference type="Proteomes" id="UP001589608"/>
    </source>
</evidence>
<sequence>MTSAVIWVDDPAEWHNRLDAMVAAHRRRKADRAAVQATFTEARRRGLEVRHAERLARLDRDAECAEITARWAEERARAGRRRTDHR</sequence>
<protein>
    <submittedName>
        <fullName evidence="1">Uncharacterized protein</fullName>
    </submittedName>
</protein>
<reference evidence="1 2" key="1">
    <citation type="submission" date="2024-09" db="EMBL/GenBank/DDBJ databases">
        <authorList>
            <person name="Sun Q."/>
            <person name="Mori K."/>
        </authorList>
    </citation>
    <scope>NUCLEOTIDE SEQUENCE [LARGE SCALE GENOMIC DNA]</scope>
    <source>
        <strain evidence="1 2">JCM 3307</strain>
    </source>
</reference>
<comment type="caution">
    <text evidence="1">The sequence shown here is derived from an EMBL/GenBank/DDBJ whole genome shotgun (WGS) entry which is preliminary data.</text>
</comment>
<dbReference type="RefSeq" id="WP_223096572.1">
    <property type="nucleotide sequence ID" value="NZ_CP061913.1"/>
</dbReference>
<gene>
    <name evidence="1" type="ORF">ACFFTR_34445</name>
</gene>
<name>A0ABV5MH95_9ACTN</name>
<dbReference type="Proteomes" id="UP001589608">
    <property type="component" value="Unassembled WGS sequence"/>
</dbReference>
<keyword evidence="2" id="KW-1185">Reference proteome</keyword>
<evidence type="ECO:0000313" key="1">
    <source>
        <dbReference type="EMBL" id="MFB9448216.1"/>
    </source>
</evidence>
<organism evidence="1 2">
    <name type="scientific">Dactylosporangium vinaceum</name>
    <dbReference type="NCBI Taxonomy" id="53362"/>
    <lineage>
        <taxon>Bacteria</taxon>
        <taxon>Bacillati</taxon>
        <taxon>Actinomycetota</taxon>
        <taxon>Actinomycetes</taxon>
        <taxon>Micromonosporales</taxon>
        <taxon>Micromonosporaceae</taxon>
        <taxon>Dactylosporangium</taxon>
    </lineage>
</organism>
<accession>A0ABV5MH95</accession>